<dbReference type="PANTHER" id="PTHR35525">
    <property type="entry name" value="BLL6575 PROTEIN"/>
    <property type="match status" value="1"/>
</dbReference>
<dbReference type="SUPFAM" id="SSF160904">
    <property type="entry name" value="Jann2411-like"/>
    <property type="match status" value="1"/>
</dbReference>
<dbReference type="EMBL" id="PVTF01000024">
    <property type="protein sequence ID" value="PRY30345.1"/>
    <property type="molecule type" value="Genomic_DNA"/>
</dbReference>
<name>A0A2T0SA92_9PSEU</name>
<evidence type="ECO:0000313" key="2">
    <source>
        <dbReference type="EMBL" id="PRY30345.1"/>
    </source>
</evidence>
<dbReference type="AlphaFoldDB" id="A0A2T0SA92"/>
<dbReference type="InterPro" id="IPR010852">
    <property type="entry name" value="ABATE"/>
</dbReference>
<keyword evidence="3" id="KW-1185">Reference proteome</keyword>
<feature type="domain" description="Zinc finger CGNR" evidence="1">
    <location>
        <begin position="143"/>
        <end position="183"/>
    </location>
</feature>
<gene>
    <name evidence="2" type="ORF">CLV43_12477</name>
</gene>
<evidence type="ECO:0000259" key="1">
    <source>
        <dbReference type="Pfam" id="PF11706"/>
    </source>
</evidence>
<dbReference type="InterPro" id="IPR023286">
    <property type="entry name" value="ABATE_dom_sf"/>
</dbReference>
<dbReference type="PANTHER" id="PTHR35525:SF3">
    <property type="entry name" value="BLL6575 PROTEIN"/>
    <property type="match status" value="1"/>
</dbReference>
<dbReference type="Pfam" id="PF07336">
    <property type="entry name" value="ABATE"/>
    <property type="match status" value="1"/>
</dbReference>
<sequence length="189" mass="20897">MDTHPTLAFVGTVRYERDDLATAAGFADWLGLHTDAPVALAADDQVRARVLALRKAVRTLFARAVEPGPPSRADADRLLDPGAALDQVNEAAGAVLRAPRLEWPSAHAPRVTERLTEADQATRLVADLARAAIEFLVSEDRDRLRACPAPRCVRYFVRDHPRQAWCKPSCGNRARASRYYQRHHSDPDG</sequence>
<protein>
    <submittedName>
        <fullName evidence="2">Putative RNA-binding Zn ribbon-like protein</fullName>
    </submittedName>
</protein>
<dbReference type="RefSeq" id="WP_245887512.1">
    <property type="nucleotide sequence ID" value="NZ_PVTF01000024.1"/>
</dbReference>
<proteinExistence type="predicted"/>
<dbReference type="InterPro" id="IPR021005">
    <property type="entry name" value="Znf_CGNR"/>
</dbReference>
<dbReference type="Gene3D" id="1.10.3300.10">
    <property type="entry name" value="Jann2411-like domain"/>
    <property type="match status" value="1"/>
</dbReference>
<dbReference type="Pfam" id="PF11706">
    <property type="entry name" value="zf-CGNR"/>
    <property type="match status" value="1"/>
</dbReference>
<accession>A0A2T0SA92</accession>
<comment type="caution">
    <text evidence="2">The sequence shown here is derived from an EMBL/GenBank/DDBJ whole genome shotgun (WGS) entry which is preliminary data.</text>
</comment>
<dbReference type="Proteomes" id="UP000239494">
    <property type="component" value="Unassembled WGS sequence"/>
</dbReference>
<organism evidence="2 3">
    <name type="scientific">Umezawaea tangerina</name>
    <dbReference type="NCBI Taxonomy" id="84725"/>
    <lineage>
        <taxon>Bacteria</taxon>
        <taxon>Bacillati</taxon>
        <taxon>Actinomycetota</taxon>
        <taxon>Actinomycetes</taxon>
        <taxon>Pseudonocardiales</taxon>
        <taxon>Pseudonocardiaceae</taxon>
        <taxon>Umezawaea</taxon>
    </lineage>
</organism>
<reference evidence="2 3" key="1">
    <citation type="submission" date="2018-03" db="EMBL/GenBank/DDBJ databases">
        <title>Genomic Encyclopedia of Archaeal and Bacterial Type Strains, Phase II (KMG-II): from individual species to whole genera.</title>
        <authorList>
            <person name="Goeker M."/>
        </authorList>
    </citation>
    <scope>NUCLEOTIDE SEQUENCE [LARGE SCALE GENOMIC DNA]</scope>
    <source>
        <strain evidence="2 3">DSM 44720</strain>
    </source>
</reference>
<evidence type="ECO:0000313" key="3">
    <source>
        <dbReference type="Proteomes" id="UP000239494"/>
    </source>
</evidence>